<evidence type="ECO:0000256" key="2">
    <source>
        <dbReference type="ARBA" id="ARBA00022741"/>
    </source>
</evidence>
<dbReference type="InterPro" id="IPR013815">
    <property type="entry name" value="ATP_grasp_subdomain_1"/>
</dbReference>
<dbReference type="PROSITE" id="PS50975">
    <property type="entry name" value="ATP_GRASP"/>
    <property type="match status" value="1"/>
</dbReference>
<protein>
    <submittedName>
        <fullName evidence="6">ATP-grasp domain-containing protein</fullName>
    </submittedName>
</protein>
<evidence type="ECO:0000259" key="5">
    <source>
        <dbReference type="PROSITE" id="PS50975"/>
    </source>
</evidence>
<dbReference type="PANTHER" id="PTHR43585">
    <property type="entry name" value="FUMIPYRROLE BIOSYNTHESIS PROTEIN C"/>
    <property type="match status" value="1"/>
</dbReference>
<comment type="caution">
    <text evidence="6">The sequence shown here is derived from an EMBL/GenBank/DDBJ whole genome shotgun (WGS) entry which is preliminary data.</text>
</comment>
<dbReference type="SUPFAM" id="SSF56059">
    <property type="entry name" value="Glutathione synthetase ATP-binding domain-like"/>
    <property type="match status" value="1"/>
</dbReference>
<dbReference type="EMBL" id="JAQKAB010000008">
    <property type="protein sequence ID" value="MDA7027395.1"/>
    <property type="molecule type" value="Genomic_DNA"/>
</dbReference>
<dbReference type="InterPro" id="IPR011761">
    <property type="entry name" value="ATP-grasp"/>
</dbReference>
<keyword evidence="1" id="KW-0436">Ligase</keyword>
<dbReference type="Gene3D" id="3.30.470.20">
    <property type="entry name" value="ATP-grasp fold, B domain"/>
    <property type="match status" value="1"/>
</dbReference>
<keyword evidence="3 4" id="KW-0067">ATP-binding</keyword>
<accession>A0ABT4X520</accession>
<evidence type="ECO:0000256" key="4">
    <source>
        <dbReference type="PROSITE-ProRule" id="PRU00409"/>
    </source>
</evidence>
<proteinExistence type="predicted"/>
<dbReference type="PANTHER" id="PTHR43585:SF2">
    <property type="entry name" value="ATP-GRASP ENZYME FSQD"/>
    <property type="match status" value="1"/>
</dbReference>
<dbReference type="Pfam" id="PF13535">
    <property type="entry name" value="ATP-grasp_4"/>
    <property type="match status" value="1"/>
</dbReference>
<dbReference type="Gene3D" id="3.40.50.20">
    <property type="match status" value="1"/>
</dbReference>
<evidence type="ECO:0000313" key="7">
    <source>
        <dbReference type="Proteomes" id="UP001211894"/>
    </source>
</evidence>
<dbReference type="InterPro" id="IPR052032">
    <property type="entry name" value="ATP-dep_AA_Ligase"/>
</dbReference>
<dbReference type="RefSeq" id="WP_271341236.1">
    <property type="nucleotide sequence ID" value="NZ_JAQKAB010000008.1"/>
</dbReference>
<keyword evidence="2 4" id="KW-0547">Nucleotide-binding</keyword>
<dbReference type="Gene3D" id="3.30.1490.20">
    <property type="entry name" value="ATP-grasp fold, A domain"/>
    <property type="match status" value="1"/>
</dbReference>
<sequence length="399" mass="46408">MSILVLNSYDQHLNLEEIAPEKLSEMVVLTTPKLNNNHKFQYYEEIESISENECAESRIRELTKYYQFDSLIAHDEYDMVRAGRMRDRFGIPGQTEQSALSFRHKTIMKEHARQSVRTPLFREIQSIFDVYEFADEHGYPLIVKPVDQGASRDIFVIRNENDIKEFSKQKLKYSYEIETFIDGEMYHIDGLYVDGKEVLISISKYWNGCMAFKTNASLGSYQLSQNSGEFQEVYSFFQKLLTSFDCPEHVVYHGEVFREHDSGELVFCEIASRYGGGYILQAVEATYGINLKTEWLRSQCGLNMRGELKAEPLLHGFLLIPPYQGKLLDRPEKVPFDWVKIYDKSELGADFTNPRRSIDKAAGFMIEGDNEQVLQYRLNKLDAWMRSQFKWSAGSSEHH</sequence>
<evidence type="ECO:0000256" key="1">
    <source>
        <dbReference type="ARBA" id="ARBA00022598"/>
    </source>
</evidence>
<evidence type="ECO:0000313" key="6">
    <source>
        <dbReference type="EMBL" id="MDA7027395.1"/>
    </source>
</evidence>
<name>A0ABT4X520_9BACI</name>
<organism evidence="6 7">
    <name type="scientific">Bacillus changyiensis</name>
    <dbReference type="NCBI Taxonomy" id="3004103"/>
    <lineage>
        <taxon>Bacteria</taxon>
        <taxon>Bacillati</taxon>
        <taxon>Bacillota</taxon>
        <taxon>Bacilli</taxon>
        <taxon>Bacillales</taxon>
        <taxon>Bacillaceae</taxon>
        <taxon>Bacillus</taxon>
    </lineage>
</organism>
<feature type="domain" description="ATP-grasp" evidence="5">
    <location>
        <begin position="105"/>
        <end position="300"/>
    </location>
</feature>
<dbReference type="Proteomes" id="UP001211894">
    <property type="component" value="Unassembled WGS sequence"/>
</dbReference>
<gene>
    <name evidence="6" type="ORF">PJ311_12435</name>
</gene>
<reference evidence="6 7" key="1">
    <citation type="submission" date="2023-01" db="EMBL/GenBank/DDBJ databases">
        <title>Bacillus changyiensis sp. nov., isolated from a coastal deposit.</title>
        <authorList>
            <person name="Xiao G."/>
            <person name="Lai Q."/>
            <person name="Hu Z."/>
            <person name="Shao Z."/>
        </authorList>
    </citation>
    <scope>NUCLEOTIDE SEQUENCE [LARGE SCALE GENOMIC DNA]</scope>
    <source>
        <strain evidence="6 7">CLL-7-23</strain>
    </source>
</reference>
<keyword evidence="7" id="KW-1185">Reference proteome</keyword>
<evidence type="ECO:0000256" key="3">
    <source>
        <dbReference type="ARBA" id="ARBA00022840"/>
    </source>
</evidence>